<protein>
    <recommendedName>
        <fullName evidence="4">Retrotransposon gag domain-containing protein</fullName>
    </recommendedName>
</protein>
<comment type="caution">
    <text evidence="2">The sequence shown here is derived from an EMBL/GenBank/DDBJ whole genome shotgun (WGS) entry which is preliminary data.</text>
</comment>
<evidence type="ECO:0008006" key="4">
    <source>
        <dbReference type="Google" id="ProtNLM"/>
    </source>
</evidence>
<feature type="compositionally biased region" description="Polar residues" evidence="1">
    <location>
        <begin position="22"/>
        <end position="36"/>
    </location>
</feature>
<dbReference type="AlphaFoldDB" id="A0A2I0KG74"/>
<evidence type="ECO:0000313" key="3">
    <source>
        <dbReference type="Proteomes" id="UP000233551"/>
    </source>
</evidence>
<accession>A0A2I0KG74</accession>
<dbReference type="PANTHER" id="PTHR32108">
    <property type="entry name" value="DNA-DIRECTED RNA POLYMERASE SUBUNIT ALPHA"/>
    <property type="match status" value="1"/>
</dbReference>
<feature type="region of interest" description="Disordered" evidence="1">
    <location>
        <begin position="334"/>
        <end position="383"/>
    </location>
</feature>
<dbReference type="PANTHER" id="PTHR32108:SF9">
    <property type="entry name" value="REVERSE TRANSCRIPTASE RNASE H-LIKE DOMAIN-CONTAINING PROTEIN"/>
    <property type="match status" value="1"/>
</dbReference>
<evidence type="ECO:0000313" key="2">
    <source>
        <dbReference type="EMBL" id="PKI67497.1"/>
    </source>
</evidence>
<feature type="compositionally biased region" description="Low complexity" evidence="1">
    <location>
        <begin position="349"/>
        <end position="358"/>
    </location>
</feature>
<feature type="region of interest" description="Disordered" evidence="1">
    <location>
        <begin position="1"/>
        <end position="37"/>
    </location>
</feature>
<gene>
    <name evidence="2" type="ORF">CRG98_012081</name>
</gene>
<proteinExistence type="predicted"/>
<reference evidence="2 3" key="1">
    <citation type="submission" date="2017-11" db="EMBL/GenBank/DDBJ databases">
        <title>De-novo sequencing of pomegranate (Punica granatum L.) genome.</title>
        <authorList>
            <person name="Akparov Z."/>
            <person name="Amiraslanov A."/>
            <person name="Hajiyeva S."/>
            <person name="Abbasov M."/>
            <person name="Kaur K."/>
            <person name="Hamwieh A."/>
            <person name="Solovyev V."/>
            <person name="Salamov A."/>
            <person name="Braich B."/>
            <person name="Kosarev P."/>
            <person name="Mahmoud A."/>
            <person name="Hajiyev E."/>
            <person name="Babayeva S."/>
            <person name="Izzatullayeva V."/>
            <person name="Mammadov A."/>
            <person name="Mammadov A."/>
            <person name="Sharifova S."/>
            <person name="Ojaghi J."/>
            <person name="Eynullazada K."/>
            <person name="Bayramov B."/>
            <person name="Abdulazimova A."/>
            <person name="Shahmuradov I."/>
        </authorList>
    </citation>
    <scope>NUCLEOTIDE SEQUENCE [LARGE SCALE GENOMIC DNA]</scope>
    <source>
        <strain evidence="3">cv. AG2017</strain>
        <tissue evidence="2">Leaf</tissue>
    </source>
</reference>
<dbReference type="Proteomes" id="UP000233551">
    <property type="component" value="Unassembled WGS sequence"/>
</dbReference>
<sequence length="609" mass="66399">MAHEDQTGILEEINPPAPVHPQSPTAQATLPPNSARTPPAYLGAPAMYFSAPTATGASLPRLGFPPPPLGTMNLMATNMAEMMTLLRDPNRASSNSTPPLARGPTVDPASWAPPTLAPEGDAAVAALTTLVHQPAHVSTVHPAVFFQPQPTVLAIAPLPPMMIHAPGPTVFASPPLSIPISATVYIVPPPTVFLTSNASAPAPAQRTSIHAAPVAPPTNFLLEAETEQERRMRGMEETIRALQASEARLDINYGDCSLFPGMRLPPKVKVSEFKNYEGTTDPRHHLRHYRGKMLQYWNYEDLRGVYYSHLLAHTSSFSDHIEAEKKLDLGIKLGRMEGPAGKGEKSSKKASTAPTSSSGRRGKEGQQGSAAQPRPRRQYPSLPVPLSHIYRQLRASDKIETIAPGPNFDPTTQDQSKHCEYHRGALGHTLDNCWRLREKIQEMIYSKELSFNADDPSPFVIEYIPTEATVGFMKLDTSPTPFLIDVPDRESYLDNKVPWTYEGDVWSLEHSFSVMGVTQSGPVYENPRVVSKGKAPAATIGAMLEVALIPPKEALNVCPVTTLKQMNVDLNRIRPSKTSVRGFDGSWKEVNGEIDLLIDVGPCSFSVTF</sequence>
<name>A0A2I0KG74_PUNGR</name>
<dbReference type="EMBL" id="PGOL01000597">
    <property type="protein sequence ID" value="PKI67497.1"/>
    <property type="molecule type" value="Genomic_DNA"/>
</dbReference>
<evidence type="ECO:0000256" key="1">
    <source>
        <dbReference type="SAM" id="MobiDB-lite"/>
    </source>
</evidence>
<organism evidence="2 3">
    <name type="scientific">Punica granatum</name>
    <name type="common">Pomegranate</name>
    <dbReference type="NCBI Taxonomy" id="22663"/>
    <lineage>
        <taxon>Eukaryota</taxon>
        <taxon>Viridiplantae</taxon>
        <taxon>Streptophyta</taxon>
        <taxon>Embryophyta</taxon>
        <taxon>Tracheophyta</taxon>
        <taxon>Spermatophyta</taxon>
        <taxon>Magnoliopsida</taxon>
        <taxon>eudicotyledons</taxon>
        <taxon>Gunneridae</taxon>
        <taxon>Pentapetalae</taxon>
        <taxon>rosids</taxon>
        <taxon>malvids</taxon>
        <taxon>Myrtales</taxon>
        <taxon>Lythraceae</taxon>
        <taxon>Punica</taxon>
    </lineage>
</organism>
<keyword evidence="3" id="KW-1185">Reference proteome</keyword>